<comment type="cofactor">
    <cofactor evidence="1">
        <name>[4Fe-4S] cluster</name>
        <dbReference type="ChEBI" id="CHEBI:49883"/>
    </cofactor>
</comment>
<evidence type="ECO:0000313" key="8">
    <source>
        <dbReference type="Proteomes" id="UP000002648"/>
    </source>
</evidence>
<dbReference type="GO" id="GO:0051536">
    <property type="term" value="F:iron-sulfur cluster binding"/>
    <property type="evidence" value="ECO:0007669"/>
    <property type="project" value="UniProtKB-KW"/>
</dbReference>
<dbReference type="InterPro" id="IPR058240">
    <property type="entry name" value="rSAM_sf"/>
</dbReference>
<dbReference type="PANTHER" id="PTHR11228:SF27">
    <property type="entry name" value="GLYCYL-RADICAL ENZYME ACTIVATING ENZYME MJ1227-RELATED"/>
    <property type="match status" value="1"/>
</dbReference>
<reference evidence="7 8" key="1">
    <citation type="submission" date="2012-03" db="EMBL/GenBank/DDBJ databases">
        <title>The Genome Sequence of Bartonella taylorii 8TBB.</title>
        <authorList>
            <consortium name="The Broad Institute Genome Sequencing Platform"/>
            <consortium name="The Broad Institute Genome Sequencing Center for Infectious Disease"/>
            <person name="Feldgarden M."/>
            <person name="Kirby J."/>
            <person name="Kosoy M."/>
            <person name="Birtles R."/>
            <person name="Probert W.S."/>
            <person name="Chiaraviglio L."/>
            <person name="Young S.K."/>
            <person name="Zeng Q."/>
            <person name="Gargeya S."/>
            <person name="Fitzgerald M."/>
            <person name="Haas B."/>
            <person name="Abouelleil A."/>
            <person name="Alvarado L."/>
            <person name="Arachchi H.M."/>
            <person name="Berlin A."/>
            <person name="Chapman S.B."/>
            <person name="Gearin G."/>
            <person name="Goldberg J."/>
            <person name="Griggs A."/>
            <person name="Gujja S."/>
            <person name="Hansen M."/>
            <person name="Heiman D."/>
            <person name="Howarth C."/>
            <person name="Larimer J."/>
            <person name="Lui A."/>
            <person name="MacDonald P.J.P."/>
            <person name="McCowen C."/>
            <person name="Montmayeur A."/>
            <person name="Murphy C."/>
            <person name="Neiman D."/>
            <person name="Pearson M."/>
            <person name="Priest M."/>
            <person name="Roberts A."/>
            <person name="Saif S."/>
            <person name="Shea T."/>
            <person name="Sisk P."/>
            <person name="Stolte C."/>
            <person name="Sykes S."/>
            <person name="Wortman J."/>
            <person name="Nusbaum C."/>
            <person name="Birren B."/>
        </authorList>
    </citation>
    <scope>NUCLEOTIDE SEQUENCE [LARGE SCALE GENOMIC DNA]</scope>
    <source>
        <strain evidence="7 8">8TBB</strain>
    </source>
</reference>
<dbReference type="SUPFAM" id="SSF102114">
    <property type="entry name" value="Radical SAM enzymes"/>
    <property type="match status" value="1"/>
</dbReference>
<dbReference type="CDD" id="cd01335">
    <property type="entry name" value="Radical_SAM"/>
    <property type="match status" value="1"/>
</dbReference>
<name>A0A9P2RXH8_BARTA</name>
<dbReference type="Proteomes" id="UP000002648">
    <property type="component" value="Unassembled WGS sequence"/>
</dbReference>
<proteinExistence type="predicted"/>
<organism evidence="7 8">
    <name type="scientific">Bartonella taylorii 8TBB</name>
    <dbReference type="NCBI Taxonomy" id="1094560"/>
    <lineage>
        <taxon>Bacteria</taxon>
        <taxon>Pseudomonadati</taxon>
        <taxon>Pseudomonadota</taxon>
        <taxon>Alphaproteobacteria</taxon>
        <taxon>Hyphomicrobiales</taxon>
        <taxon>Bartonellaceae</taxon>
        <taxon>Bartonella</taxon>
    </lineage>
</organism>
<dbReference type="GO" id="GO:0046872">
    <property type="term" value="F:metal ion binding"/>
    <property type="evidence" value="ECO:0007669"/>
    <property type="project" value="UniProtKB-KW"/>
</dbReference>
<dbReference type="SFLD" id="SFLDG01067">
    <property type="entry name" value="SPASM/twitch_domain_containing"/>
    <property type="match status" value="1"/>
</dbReference>
<sequence length="412" mass="46962">MFRINLDENSITRLNDFQTIVLNDSAIFLIDSVFLQNQKIETVAAKLNVEKEILASDFSILLRELEKNGFLLKKGNLISASDSIFDLKKLWVPVTPIIHIIQNCNSPCIMCDCWKIKEKNWHTPESLIPLFRMLKEKGAASVMLSGGEPLMHPKLKDILLTLNELGLPVELNTNGILLHKNLWISQYDIKEIVISMDSTSVQGYYDIRGANKFDRVWKNIETVKNLQPLQSIGIRATVTKEILENIINFIDFCISKDVDYIGFSPLDTSSFSFSRKNNTKDRSKALRNKILPPNASLFHLRDELSRKESPLQIYIDKKFQERKISWTSQNFVNCINYYLGENSTYVSSPLMCLFPFSSLVLDYNGDLKNCFYSEAFGNLQNYEAIDWSAQSVLKSLKESGACSGCRGKVFCG</sequence>
<dbReference type="PANTHER" id="PTHR11228">
    <property type="entry name" value="RADICAL SAM DOMAIN PROTEIN"/>
    <property type="match status" value="1"/>
</dbReference>
<dbReference type="InterPro" id="IPR050377">
    <property type="entry name" value="Radical_SAM_PqqE_MftC-like"/>
</dbReference>
<evidence type="ECO:0000256" key="4">
    <source>
        <dbReference type="ARBA" id="ARBA00023004"/>
    </source>
</evidence>
<evidence type="ECO:0000256" key="2">
    <source>
        <dbReference type="ARBA" id="ARBA00022691"/>
    </source>
</evidence>
<dbReference type="PROSITE" id="PS51918">
    <property type="entry name" value="RADICAL_SAM"/>
    <property type="match status" value="1"/>
</dbReference>
<feature type="domain" description="Radical SAM core" evidence="6">
    <location>
        <begin position="90"/>
        <end position="301"/>
    </location>
</feature>
<keyword evidence="3" id="KW-0479">Metal-binding</keyword>
<accession>A0A9P2RXH8</accession>
<evidence type="ECO:0000259" key="6">
    <source>
        <dbReference type="PROSITE" id="PS51918"/>
    </source>
</evidence>
<evidence type="ECO:0000256" key="1">
    <source>
        <dbReference type="ARBA" id="ARBA00001966"/>
    </source>
</evidence>
<dbReference type="AlphaFoldDB" id="A0A9P2RXH8"/>
<evidence type="ECO:0000256" key="3">
    <source>
        <dbReference type="ARBA" id="ARBA00022723"/>
    </source>
</evidence>
<keyword evidence="4" id="KW-0408">Iron</keyword>
<keyword evidence="2" id="KW-0949">S-adenosyl-L-methionine</keyword>
<keyword evidence="5" id="KW-0411">Iron-sulfur</keyword>
<dbReference type="Gene3D" id="3.20.20.70">
    <property type="entry name" value="Aldolase class I"/>
    <property type="match status" value="1"/>
</dbReference>
<evidence type="ECO:0000313" key="7">
    <source>
        <dbReference type="EMBL" id="EJF92173.1"/>
    </source>
</evidence>
<gene>
    <name evidence="7" type="ORF">ME9_01709</name>
</gene>
<dbReference type="InterPro" id="IPR007197">
    <property type="entry name" value="rSAM"/>
</dbReference>
<dbReference type="EMBL" id="AIMD01000062">
    <property type="protein sequence ID" value="EJF92173.1"/>
    <property type="molecule type" value="Genomic_DNA"/>
</dbReference>
<evidence type="ECO:0000256" key="5">
    <source>
        <dbReference type="ARBA" id="ARBA00023014"/>
    </source>
</evidence>
<dbReference type="Pfam" id="PF04055">
    <property type="entry name" value="Radical_SAM"/>
    <property type="match status" value="1"/>
</dbReference>
<dbReference type="RefSeq" id="WP_004861526.1">
    <property type="nucleotide sequence ID" value="NZ_JH725057.1"/>
</dbReference>
<dbReference type="InterPro" id="IPR013785">
    <property type="entry name" value="Aldolase_TIM"/>
</dbReference>
<dbReference type="GO" id="GO:0003824">
    <property type="term" value="F:catalytic activity"/>
    <property type="evidence" value="ECO:0007669"/>
    <property type="project" value="InterPro"/>
</dbReference>
<comment type="caution">
    <text evidence="7">The sequence shown here is derived from an EMBL/GenBank/DDBJ whole genome shotgun (WGS) entry which is preliminary data.</text>
</comment>
<protein>
    <submittedName>
        <fullName evidence="7">Radical SAM additional 4Fe4S-binding domain-containing protein</fullName>
    </submittedName>
</protein>
<keyword evidence="8" id="KW-1185">Reference proteome</keyword>
<dbReference type="SFLD" id="SFLDS00029">
    <property type="entry name" value="Radical_SAM"/>
    <property type="match status" value="1"/>
</dbReference>